<dbReference type="SMART" id="SM00387">
    <property type="entry name" value="HATPase_c"/>
    <property type="match status" value="1"/>
</dbReference>
<dbReference type="InterPro" id="IPR003594">
    <property type="entry name" value="HATPase_dom"/>
</dbReference>
<keyword evidence="5" id="KW-0418">Kinase</keyword>
<dbReference type="PANTHER" id="PTHR44936">
    <property type="entry name" value="SENSOR PROTEIN CREC"/>
    <property type="match status" value="1"/>
</dbReference>
<dbReference type="AlphaFoldDB" id="A0A940X2K5"/>
<protein>
    <recommendedName>
        <fullName evidence="2">histidine kinase</fullName>
        <ecNumber evidence="2">2.7.13.3</ecNumber>
    </recommendedName>
</protein>
<name>A0A940X2K5_9GAMM</name>
<dbReference type="GO" id="GO:0004673">
    <property type="term" value="F:protein histidine kinase activity"/>
    <property type="evidence" value="ECO:0007669"/>
    <property type="project" value="UniProtKB-EC"/>
</dbReference>
<dbReference type="RefSeq" id="WP_210535433.1">
    <property type="nucleotide sequence ID" value="NZ_JAGKTC010000001.1"/>
</dbReference>
<sequence length="724" mass="81515">MSDDSAFRFRPKARILRLLGDELIGNQRLAIFELVKNAYDADAEEVVVTLAQLGTPSASITVRDDGDGMDEATIRDVWFVPGADHRGRQRREGRRTQRFSRLPLGEKGLGRFAVHKLGERIRLVTRAIGDPVERQVEIDWDKILGDGYLEDLQLQVGKREPVTFPGDSHGTEVVIEGLRQDEWTRGDLRRLYRQVTSICSPFAAEREFSVELKLPGREIDLEGLPTVGDILDKALWHYTFSLDEQGQFTWTYAFINRLVGVDLANRTVNGMLQPLQLDDQADEAAEEAMPRKQRRGKGRNRVVVDTDFLKGIGPLEGEFFVFDRDKEVLTRMSEPDLMTRYLNENGGIRVYRDAIRVYNYGERGDDWLGLDLRRVNQPTIRVSRNVVLAAINLSLEHSTDLVEKTNREGFVENDAYRRLRRIVLASLAALEAERQDDKDRLRQLLGKKEGIERFDASPPIEALRKEAKRIQVDEALEPFINRIEAEFDALKDTLVHAGFSGMGLAVVFHEIDRGVRELLAAFKSGGERSALERKAIDLSQLLDGFSTLLRRSGRKSMRASELIRQARDISVARFRYHQVTLHCPILENASQDFEAVMARELMVGALTNLIDNALYWLRVRWPDVSAGEPSARKIHIGTSLDLEGGPAIIVADNGPGFRDLPELLTKPFFTRRPDGMGLGLYYVKLAMELSGGTLQFPSAADVGLSDEYDGAIIALVFNNTKGGG</sequence>
<dbReference type="EC" id="2.7.13.3" evidence="2"/>
<dbReference type="PANTHER" id="PTHR44936:SF10">
    <property type="entry name" value="SENSOR PROTEIN RSTB"/>
    <property type="match status" value="1"/>
</dbReference>
<dbReference type="Gene3D" id="3.30.565.10">
    <property type="entry name" value="Histidine kinase-like ATPase, C-terminal domain"/>
    <property type="match status" value="2"/>
</dbReference>
<evidence type="ECO:0000259" key="7">
    <source>
        <dbReference type="SMART" id="SM00387"/>
    </source>
</evidence>
<feature type="domain" description="Histidine kinase/HSP90-like ATPase" evidence="7">
    <location>
        <begin position="597"/>
        <end position="721"/>
    </location>
</feature>
<dbReference type="EMBL" id="JAGKTC010000001">
    <property type="protein sequence ID" value="MBP3983599.1"/>
    <property type="molecule type" value="Genomic_DNA"/>
</dbReference>
<evidence type="ECO:0000313" key="8">
    <source>
        <dbReference type="EMBL" id="MBP3983599.1"/>
    </source>
</evidence>
<keyword evidence="6 8" id="KW-0067">ATP-binding</keyword>
<dbReference type="CDD" id="cd00075">
    <property type="entry name" value="HATPase"/>
    <property type="match status" value="1"/>
</dbReference>
<dbReference type="SUPFAM" id="SSF55874">
    <property type="entry name" value="ATPase domain of HSP90 chaperone/DNA topoisomerase II/histidine kinase"/>
    <property type="match status" value="2"/>
</dbReference>
<keyword evidence="3" id="KW-0808">Transferase</keyword>
<evidence type="ECO:0000256" key="6">
    <source>
        <dbReference type="ARBA" id="ARBA00022840"/>
    </source>
</evidence>
<comment type="catalytic activity">
    <reaction evidence="1">
        <text>ATP + protein L-histidine = ADP + protein N-phospho-L-histidine.</text>
        <dbReference type="EC" id="2.7.13.3"/>
    </reaction>
</comment>
<dbReference type="GO" id="GO:0005524">
    <property type="term" value="F:ATP binding"/>
    <property type="evidence" value="ECO:0007669"/>
    <property type="project" value="UniProtKB-KW"/>
</dbReference>
<dbReference type="Proteomes" id="UP000673447">
    <property type="component" value="Unassembled WGS sequence"/>
</dbReference>
<evidence type="ECO:0000256" key="3">
    <source>
        <dbReference type="ARBA" id="ARBA00022679"/>
    </source>
</evidence>
<organism evidence="8 9">
    <name type="scientific">Pseudoxanthomonas helianthi</name>
    <dbReference type="NCBI Taxonomy" id="1453541"/>
    <lineage>
        <taxon>Bacteria</taxon>
        <taxon>Pseudomonadati</taxon>
        <taxon>Pseudomonadota</taxon>
        <taxon>Gammaproteobacteria</taxon>
        <taxon>Lysobacterales</taxon>
        <taxon>Lysobacteraceae</taxon>
        <taxon>Pseudoxanthomonas</taxon>
    </lineage>
</organism>
<accession>A0A940X2K5</accession>
<evidence type="ECO:0000313" key="9">
    <source>
        <dbReference type="Proteomes" id="UP000673447"/>
    </source>
</evidence>
<dbReference type="InterPro" id="IPR050980">
    <property type="entry name" value="2C_sensor_his_kinase"/>
</dbReference>
<proteinExistence type="predicted"/>
<dbReference type="InterPro" id="IPR036890">
    <property type="entry name" value="HATPase_C_sf"/>
</dbReference>
<evidence type="ECO:0000256" key="4">
    <source>
        <dbReference type="ARBA" id="ARBA00022741"/>
    </source>
</evidence>
<reference evidence="8" key="1">
    <citation type="journal article" date="2016" name="Int. J. Syst. Evol. Microbiol.">
        <title>Pseudoxanthomonas helianthi sp. nov., isolated from roots of Jerusalem artichoke (Helianthus tuberosus).</title>
        <authorList>
            <person name="Kittiwongwattana C."/>
            <person name="Thawai C."/>
        </authorList>
    </citation>
    <scope>NUCLEOTIDE SEQUENCE</scope>
    <source>
        <strain evidence="8">110414</strain>
    </source>
</reference>
<evidence type="ECO:0000256" key="5">
    <source>
        <dbReference type="ARBA" id="ARBA00022777"/>
    </source>
</evidence>
<evidence type="ECO:0000256" key="2">
    <source>
        <dbReference type="ARBA" id="ARBA00012438"/>
    </source>
</evidence>
<keyword evidence="9" id="KW-1185">Reference proteome</keyword>
<comment type="caution">
    <text evidence="8">The sequence shown here is derived from an EMBL/GenBank/DDBJ whole genome shotgun (WGS) entry which is preliminary data.</text>
</comment>
<evidence type="ECO:0000256" key="1">
    <source>
        <dbReference type="ARBA" id="ARBA00000085"/>
    </source>
</evidence>
<reference evidence="8" key="2">
    <citation type="submission" date="2021-03" db="EMBL/GenBank/DDBJ databases">
        <authorList>
            <person name="Cao W."/>
        </authorList>
    </citation>
    <scope>NUCLEOTIDE SEQUENCE</scope>
    <source>
        <strain evidence="8">110414</strain>
    </source>
</reference>
<dbReference type="Pfam" id="PF13589">
    <property type="entry name" value="HATPase_c_3"/>
    <property type="match status" value="1"/>
</dbReference>
<dbReference type="Pfam" id="PF02518">
    <property type="entry name" value="HATPase_c"/>
    <property type="match status" value="1"/>
</dbReference>
<gene>
    <name evidence="8" type="ORF">J5837_04095</name>
</gene>
<keyword evidence="4" id="KW-0547">Nucleotide-binding</keyword>